<proteinExistence type="inferred from homology"/>
<organism evidence="3 4">
    <name type="scientific">Lithospermum erythrorhizon</name>
    <name type="common">Purple gromwell</name>
    <name type="synonym">Lithospermum officinale var. erythrorhizon</name>
    <dbReference type="NCBI Taxonomy" id="34254"/>
    <lineage>
        <taxon>Eukaryota</taxon>
        <taxon>Viridiplantae</taxon>
        <taxon>Streptophyta</taxon>
        <taxon>Embryophyta</taxon>
        <taxon>Tracheophyta</taxon>
        <taxon>Spermatophyta</taxon>
        <taxon>Magnoliopsida</taxon>
        <taxon>eudicotyledons</taxon>
        <taxon>Gunneridae</taxon>
        <taxon>Pentapetalae</taxon>
        <taxon>asterids</taxon>
        <taxon>lamiids</taxon>
        <taxon>Boraginales</taxon>
        <taxon>Boraginaceae</taxon>
        <taxon>Boraginoideae</taxon>
        <taxon>Lithospermeae</taxon>
        <taxon>Lithospermum</taxon>
    </lineage>
</organism>
<dbReference type="GO" id="GO:0000723">
    <property type="term" value="P:telomere maintenance"/>
    <property type="evidence" value="ECO:0007669"/>
    <property type="project" value="InterPro"/>
</dbReference>
<comment type="similarity">
    <text evidence="1">Belongs to the helicase family.</text>
</comment>
<evidence type="ECO:0000313" key="3">
    <source>
        <dbReference type="EMBL" id="GAA0180380.1"/>
    </source>
</evidence>
<comment type="caution">
    <text evidence="3">The sequence shown here is derived from an EMBL/GenBank/DDBJ whole genome shotgun (WGS) entry which is preliminary data.</text>
</comment>
<dbReference type="Proteomes" id="UP001454036">
    <property type="component" value="Unassembled WGS sequence"/>
</dbReference>
<dbReference type="PANTHER" id="PTHR10492">
    <property type="match status" value="1"/>
</dbReference>
<keyword evidence="1" id="KW-0227">DNA damage</keyword>
<keyword evidence="1" id="KW-0347">Helicase</keyword>
<keyword evidence="1" id="KW-0547">Nucleotide-binding</keyword>
<sequence length="163" mass="17621">MSINGTLESLGKTINDYRVVDANFDTEGSEYLTREIMSERGVPVPDFDIHALHQLNVEQQVAFAEIFSIAISGGGGAYFVDGPGGTGKSFLYRVLLAHIRSLGKIAIIVASSGRASSAFPGGRTAHSRFKIPINGLQGVRCQTKEIMSIISTVWSPRDYLSID</sequence>
<gene>
    <name evidence="3" type="ORF">LIER_30098</name>
</gene>
<dbReference type="InterPro" id="IPR027417">
    <property type="entry name" value="P-loop_NTPase"/>
</dbReference>
<name>A0AAV3RQ28_LITER</name>
<keyword evidence="1" id="KW-0067">ATP-binding</keyword>
<reference evidence="3 4" key="1">
    <citation type="submission" date="2024-01" db="EMBL/GenBank/DDBJ databases">
        <title>The complete chloroplast genome sequence of Lithospermum erythrorhizon: insights into the phylogenetic relationship among Boraginaceae species and the maternal lineages of purple gromwells.</title>
        <authorList>
            <person name="Okada T."/>
            <person name="Watanabe K."/>
        </authorList>
    </citation>
    <scope>NUCLEOTIDE SEQUENCE [LARGE SCALE GENOMIC DNA]</scope>
</reference>
<keyword evidence="4" id="KW-1185">Reference proteome</keyword>
<dbReference type="Gene3D" id="3.40.50.300">
    <property type="entry name" value="P-loop containing nucleotide triphosphate hydrolases"/>
    <property type="match status" value="1"/>
</dbReference>
<feature type="domain" description="DNA helicase Pif1-like DEAD-box helicase" evidence="2">
    <location>
        <begin position="54"/>
        <end position="145"/>
    </location>
</feature>
<evidence type="ECO:0000256" key="1">
    <source>
        <dbReference type="RuleBase" id="RU363044"/>
    </source>
</evidence>
<dbReference type="EMBL" id="BAABME010010617">
    <property type="protein sequence ID" value="GAA0180380.1"/>
    <property type="molecule type" value="Genomic_DNA"/>
</dbReference>
<comment type="catalytic activity">
    <reaction evidence="1">
        <text>ATP + H2O = ADP + phosphate + H(+)</text>
        <dbReference type="Rhea" id="RHEA:13065"/>
        <dbReference type="ChEBI" id="CHEBI:15377"/>
        <dbReference type="ChEBI" id="CHEBI:15378"/>
        <dbReference type="ChEBI" id="CHEBI:30616"/>
        <dbReference type="ChEBI" id="CHEBI:43474"/>
        <dbReference type="ChEBI" id="CHEBI:456216"/>
        <dbReference type="EC" id="5.6.2.3"/>
    </reaction>
</comment>
<dbReference type="GO" id="GO:0006310">
    <property type="term" value="P:DNA recombination"/>
    <property type="evidence" value="ECO:0007669"/>
    <property type="project" value="UniProtKB-KW"/>
</dbReference>
<dbReference type="SUPFAM" id="SSF52540">
    <property type="entry name" value="P-loop containing nucleoside triphosphate hydrolases"/>
    <property type="match status" value="1"/>
</dbReference>
<evidence type="ECO:0000259" key="2">
    <source>
        <dbReference type="Pfam" id="PF05970"/>
    </source>
</evidence>
<accession>A0AAV3RQ28</accession>
<dbReference type="EC" id="5.6.2.3" evidence="1"/>
<dbReference type="Pfam" id="PF05970">
    <property type="entry name" value="PIF1"/>
    <property type="match status" value="1"/>
</dbReference>
<dbReference type="GO" id="GO:0043139">
    <property type="term" value="F:5'-3' DNA helicase activity"/>
    <property type="evidence" value="ECO:0007669"/>
    <property type="project" value="UniProtKB-EC"/>
</dbReference>
<evidence type="ECO:0000313" key="4">
    <source>
        <dbReference type="Proteomes" id="UP001454036"/>
    </source>
</evidence>
<dbReference type="GO" id="GO:0005524">
    <property type="term" value="F:ATP binding"/>
    <property type="evidence" value="ECO:0007669"/>
    <property type="project" value="UniProtKB-KW"/>
</dbReference>
<comment type="cofactor">
    <cofactor evidence="1">
        <name>Mg(2+)</name>
        <dbReference type="ChEBI" id="CHEBI:18420"/>
    </cofactor>
</comment>
<dbReference type="GO" id="GO:0006281">
    <property type="term" value="P:DNA repair"/>
    <property type="evidence" value="ECO:0007669"/>
    <property type="project" value="UniProtKB-KW"/>
</dbReference>
<dbReference type="AlphaFoldDB" id="A0AAV3RQ28"/>
<keyword evidence="1" id="KW-0233">DNA recombination</keyword>
<protein>
    <recommendedName>
        <fullName evidence="1">ATP-dependent DNA helicase</fullName>
        <ecNumber evidence="1">5.6.2.3</ecNumber>
    </recommendedName>
</protein>
<dbReference type="GO" id="GO:0016787">
    <property type="term" value="F:hydrolase activity"/>
    <property type="evidence" value="ECO:0007669"/>
    <property type="project" value="UniProtKB-KW"/>
</dbReference>
<keyword evidence="1" id="KW-0234">DNA repair</keyword>
<keyword evidence="1" id="KW-0378">Hydrolase</keyword>
<dbReference type="PANTHER" id="PTHR10492:SF92">
    <property type="entry name" value="ATP-DEPENDENT DNA HELICASE"/>
    <property type="match status" value="1"/>
</dbReference>
<dbReference type="InterPro" id="IPR010285">
    <property type="entry name" value="DNA_helicase_pif1-like_DEAD"/>
</dbReference>